<accession>A0A3L9M5G5</accession>
<feature type="binding site" evidence="6">
    <location>
        <position position="590"/>
    </location>
    <ligand>
        <name>ATP</name>
        <dbReference type="ChEBI" id="CHEBI:30616"/>
    </ligand>
</feature>
<keyword evidence="3 6" id="KW-0547">Nucleotide-binding</keyword>
<dbReference type="Pfam" id="PF13089">
    <property type="entry name" value="PP_kinase_N"/>
    <property type="match status" value="1"/>
</dbReference>
<evidence type="ECO:0000313" key="12">
    <source>
        <dbReference type="EMBL" id="RLZ07783.1"/>
    </source>
</evidence>
<protein>
    <recommendedName>
        <fullName evidence="6 7">Polyphosphate kinase</fullName>
        <ecNumber evidence="6 7">2.7.4.1</ecNumber>
    </recommendedName>
    <alternativeName>
        <fullName evidence="6">ATP-polyphosphate phosphotransferase</fullName>
    </alternativeName>
    <alternativeName>
        <fullName evidence="6">Polyphosphoric acid kinase</fullName>
    </alternativeName>
</protein>
<dbReference type="PIRSF" id="PIRSF015589">
    <property type="entry name" value="PP_kinase"/>
    <property type="match status" value="1"/>
</dbReference>
<comment type="caution">
    <text evidence="12">The sequence shown here is derived from an EMBL/GenBank/DDBJ whole genome shotgun (WGS) entry which is preliminary data.</text>
</comment>
<feature type="active site" description="Phosphohistidine intermediate" evidence="6">
    <location>
        <position position="432"/>
    </location>
</feature>
<dbReference type="InterPro" id="IPR025198">
    <property type="entry name" value="PPK_N_dom"/>
</dbReference>
<dbReference type="GO" id="GO:0009358">
    <property type="term" value="C:polyphosphate kinase complex"/>
    <property type="evidence" value="ECO:0007669"/>
    <property type="project" value="InterPro"/>
</dbReference>
<comment type="catalytic activity">
    <reaction evidence="6 7">
        <text>[phosphate](n) + ATP = [phosphate](n+1) + ADP</text>
        <dbReference type="Rhea" id="RHEA:19573"/>
        <dbReference type="Rhea" id="RHEA-COMP:9859"/>
        <dbReference type="Rhea" id="RHEA-COMP:14280"/>
        <dbReference type="ChEBI" id="CHEBI:16838"/>
        <dbReference type="ChEBI" id="CHEBI:30616"/>
        <dbReference type="ChEBI" id="CHEBI:456216"/>
        <dbReference type="EC" id="2.7.4.1"/>
    </reaction>
</comment>
<dbReference type="GO" id="GO:0005524">
    <property type="term" value="F:ATP binding"/>
    <property type="evidence" value="ECO:0007669"/>
    <property type="project" value="UniProtKB-KW"/>
</dbReference>
<evidence type="ECO:0000256" key="3">
    <source>
        <dbReference type="ARBA" id="ARBA00022741"/>
    </source>
</evidence>
<evidence type="ECO:0000259" key="10">
    <source>
        <dbReference type="Pfam" id="PF13090"/>
    </source>
</evidence>
<feature type="binding site" evidence="6">
    <location>
        <position position="42"/>
    </location>
    <ligand>
        <name>ATP</name>
        <dbReference type="ChEBI" id="CHEBI:30616"/>
    </ligand>
</feature>
<dbReference type="InterPro" id="IPR003414">
    <property type="entry name" value="PP_kinase"/>
</dbReference>
<dbReference type="GO" id="GO:0008976">
    <property type="term" value="F:polyphosphate kinase activity"/>
    <property type="evidence" value="ECO:0007669"/>
    <property type="project" value="UniProtKB-UniRule"/>
</dbReference>
<keyword evidence="13" id="KW-1185">Reference proteome</keyword>
<dbReference type="InterPro" id="IPR036830">
    <property type="entry name" value="PP_kinase_middle_dom_sf"/>
</dbReference>
<keyword evidence="6" id="KW-0479">Metal-binding</keyword>
<gene>
    <name evidence="12" type="primary">ppk1</name>
    <name evidence="6" type="synonym">ppk</name>
    <name evidence="12" type="ORF">EAH69_10980</name>
</gene>
<comment type="function">
    <text evidence="6 7">Catalyzes the reversible transfer of the terminal phosphate of ATP to form a long-chain polyphosphate (polyP).</text>
</comment>
<dbReference type="PANTHER" id="PTHR30218:SF0">
    <property type="entry name" value="POLYPHOSPHATE KINASE"/>
    <property type="match status" value="1"/>
</dbReference>
<feature type="binding site" evidence="6">
    <location>
        <position position="466"/>
    </location>
    <ligand>
        <name>ATP</name>
        <dbReference type="ChEBI" id="CHEBI:30616"/>
    </ligand>
</feature>
<evidence type="ECO:0000256" key="4">
    <source>
        <dbReference type="ARBA" id="ARBA00022777"/>
    </source>
</evidence>
<feature type="domain" description="Polyphosphate kinase N-terminal" evidence="9">
    <location>
        <begin position="4"/>
        <end position="112"/>
    </location>
</feature>
<evidence type="ECO:0000259" key="9">
    <source>
        <dbReference type="Pfam" id="PF13089"/>
    </source>
</evidence>
<dbReference type="Gene3D" id="3.30.870.10">
    <property type="entry name" value="Endonuclease Chain A"/>
    <property type="match status" value="2"/>
</dbReference>
<evidence type="ECO:0000256" key="1">
    <source>
        <dbReference type="ARBA" id="ARBA00022553"/>
    </source>
</evidence>
<dbReference type="NCBIfam" id="TIGR03705">
    <property type="entry name" value="poly_P_kin"/>
    <property type="match status" value="1"/>
</dbReference>
<dbReference type="GO" id="GO:0006799">
    <property type="term" value="P:polyphosphate biosynthetic process"/>
    <property type="evidence" value="ECO:0007669"/>
    <property type="project" value="UniProtKB-UniRule"/>
</dbReference>
<dbReference type="RefSeq" id="WP_121935255.1">
    <property type="nucleotide sequence ID" value="NZ_RDOJ01000016.1"/>
</dbReference>
<evidence type="ECO:0000256" key="2">
    <source>
        <dbReference type="ARBA" id="ARBA00022679"/>
    </source>
</evidence>
<proteinExistence type="inferred from homology"/>
<sequence>MKKYINRDISWLKFNARVLQEAADENVPLLERIRFLGIYSNNLDEFYSVRYSAILRSIQLKDVEKVYSNIVADQTDEELIEEINTIVTEQREIYDQLYEELFKKLEDHNIYVIDDKTLPFKYKEFITDFFNEEFIHNVGVFVLNEKIVIPPLRDGSFYLAVKMTIKDKAKYALIIVPTHLFDRFILLPRWGQKYYVMYIEDIIRYHLNDIFRTFQYDSIEAHSIKITRDSELNFDNDLEHSLYEKVIHSLEERKKGDPVRLVYDREIAEDTLQYFLDKLGLDDYDSIIPGGKYHNKRDLIGFPSFGIQGLTYNKIKPIVQKRPFKYNSYFQAFTENDEMIFAPYHDYSLLLKFLREAAIDPMVKKMKLTVYRVAKDSQIMHTLINAAMNGKEVTAVLELRARFDESNNAMWSKKLQEAGVNVIFGVPGLKVHSKIAYIERMPEEGIAEKFAIISTGNFHAKTAKIYTDYTYITSNPGITKEIEQVFKFFDKNYLIQTYHHLMVSPHGTRNKIIKAIKREIKNQKSGLEAEINMKLNSLADKEIIDLLYKASQKGVKVRLVIRGINCLIPGKIGLSENIECVSIIDKFLEHPRIYWFKNAGEDKIYISSADMMTRNLDYRVEVACPIYDQNIKKIIIDTFNLSFNDNVKARIIDENKSLTYRKDNETFNRSQFSTYEYLQQLNEKLNED</sequence>
<keyword evidence="4 6" id="KW-0418">Kinase</keyword>
<dbReference type="Gene3D" id="3.30.1840.10">
    <property type="entry name" value="Polyphosphate kinase middle domain"/>
    <property type="match status" value="1"/>
</dbReference>
<dbReference type="HAMAP" id="MF_00347">
    <property type="entry name" value="Polyphosphate_kinase"/>
    <property type="match status" value="1"/>
</dbReference>
<evidence type="ECO:0000313" key="13">
    <source>
        <dbReference type="Proteomes" id="UP000275348"/>
    </source>
</evidence>
<keyword evidence="1 6" id="KW-0597">Phosphoprotein</keyword>
<dbReference type="InterPro" id="IPR024953">
    <property type="entry name" value="PP_kinase_middle"/>
</dbReference>
<feature type="binding site" evidence="6">
    <location>
        <position position="562"/>
    </location>
    <ligand>
        <name>ATP</name>
        <dbReference type="ChEBI" id="CHEBI:30616"/>
    </ligand>
</feature>
<dbReference type="InterPro" id="IPR036832">
    <property type="entry name" value="PPK_N_dom_sf"/>
</dbReference>
<keyword evidence="2 6" id="KW-0808">Transferase</keyword>
<dbReference type="Pfam" id="PF13090">
    <property type="entry name" value="PP_kinase_C"/>
    <property type="match status" value="1"/>
</dbReference>
<feature type="binding site" evidence="6">
    <location>
        <position position="372"/>
    </location>
    <ligand>
        <name>Mg(2+)</name>
        <dbReference type="ChEBI" id="CHEBI:18420"/>
    </ligand>
</feature>
<comment type="similarity">
    <text evidence="6 7">Belongs to the polyphosphate kinase 1 (PPK1) family.</text>
</comment>
<dbReference type="SUPFAM" id="SSF143724">
    <property type="entry name" value="PHP14-like"/>
    <property type="match status" value="1"/>
</dbReference>
<keyword evidence="5 6" id="KW-0067">ATP-binding</keyword>
<dbReference type="SUPFAM" id="SSF140356">
    <property type="entry name" value="PPK N-terminal domain-like"/>
    <property type="match status" value="1"/>
</dbReference>
<dbReference type="AlphaFoldDB" id="A0A3L9M5G5"/>
<dbReference type="InterPro" id="IPR041108">
    <property type="entry name" value="PP_kinase_C_1"/>
</dbReference>
<feature type="binding site" evidence="6">
    <location>
        <position position="402"/>
    </location>
    <ligand>
        <name>Mg(2+)</name>
        <dbReference type="ChEBI" id="CHEBI:18420"/>
    </ligand>
</feature>
<evidence type="ECO:0000256" key="7">
    <source>
        <dbReference type="RuleBase" id="RU003800"/>
    </source>
</evidence>
<dbReference type="NCBIfam" id="NF003917">
    <property type="entry name" value="PRK05443.1-1"/>
    <property type="match status" value="1"/>
</dbReference>
<comment type="PTM">
    <text evidence="6 7">An intermediate of this reaction is the autophosphorylated ppk in which a phosphate is covalently linked to a histidine residue through a N-P bond.</text>
</comment>
<comment type="cofactor">
    <cofactor evidence="6">
        <name>Mg(2+)</name>
        <dbReference type="ChEBI" id="CHEBI:18420"/>
    </cofactor>
</comment>
<dbReference type="OrthoDB" id="9761456at2"/>
<dbReference type="PANTHER" id="PTHR30218">
    <property type="entry name" value="POLYPHOSPHATE KINASE"/>
    <property type="match status" value="1"/>
</dbReference>
<dbReference type="InterPro" id="IPR025200">
    <property type="entry name" value="PPK_C_dom2"/>
</dbReference>
<reference evidence="12 13" key="1">
    <citation type="submission" date="2018-10" db="EMBL/GenBank/DDBJ databases">
        <authorList>
            <person name="Chen X."/>
        </authorList>
    </citation>
    <scope>NUCLEOTIDE SEQUENCE [LARGE SCALE GENOMIC DNA]</scope>
    <source>
        <strain evidence="12 13">YIM 102668</strain>
    </source>
</reference>
<evidence type="ECO:0000256" key="6">
    <source>
        <dbReference type="HAMAP-Rule" id="MF_00347"/>
    </source>
</evidence>
<feature type="domain" description="Polyphosphate kinase C-terminal" evidence="10">
    <location>
        <begin position="501"/>
        <end position="669"/>
    </location>
</feature>
<dbReference type="EMBL" id="RDOJ01000016">
    <property type="protein sequence ID" value="RLZ07783.1"/>
    <property type="molecule type" value="Genomic_DNA"/>
</dbReference>
<name>A0A3L9M5G5_9FLAO</name>
<evidence type="ECO:0000256" key="5">
    <source>
        <dbReference type="ARBA" id="ARBA00022840"/>
    </source>
</evidence>
<feature type="domain" description="Polyphosphate kinase C-terminal" evidence="11">
    <location>
        <begin position="329"/>
        <end position="492"/>
    </location>
</feature>
<dbReference type="GO" id="GO:0046872">
    <property type="term" value="F:metal ion binding"/>
    <property type="evidence" value="ECO:0007669"/>
    <property type="project" value="UniProtKB-KW"/>
</dbReference>
<keyword evidence="6" id="KW-0460">Magnesium</keyword>
<feature type="domain" description="Polyphosphate kinase middle" evidence="8">
    <location>
        <begin position="123"/>
        <end position="302"/>
    </location>
</feature>
<evidence type="ECO:0000259" key="8">
    <source>
        <dbReference type="Pfam" id="PF02503"/>
    </source>
</evidence>
<organism evidence="12 13">
    <name type="scientific">Faecalibacter macacae</name>
    <dbReference type="NCBI Taxonomy" id="1859289"/>
    <lineage>
        <taxon>Bacteria</taxon>
        <taxon>Pseudomonadati</taxon>
        <taxon>Bacteroidota</taxon>
        <taxon>Flavobacteriia</taxon>
        <taxon>Flavobacteriales</taxon>
        <taxon>Weeksellaceae</taxon>
        <taxon>Faecalibacter</taxon>
    </lineage>
</organism>
<evidence type="ECO:0000259" key="11">
    <source>
        <dbReference type="Pfam" id="PF17941"/>
    </source>
</evidence>
<dbReference type="Proteomes" id="UP000275348">
    <property type="component" value="Unassembled WGS sequence"/>
</dbReference>
<dbReference type="SUPFAM" id="SSF56024">
    <property type="entry name" value="Phospholipase D/nuclease"/>
    <property type="match status" value="2"/>
</dbReference>
<dbReference type="Pfam" id="PF17941">
    <property type="entry name" value="PP_kinase_C_1"/>
    <property type="match status" value="1"/>
</dbReference>
<dbReference type="Pfam" id="PF02503">
    <property type="entry name" value="PP_kinase"/>
    <property type="match status" value="1"/>
</dbReference>
<dbReference type="EC" id="2.7.4.1" evidence="6 7"/>
<dbReference type="Gene3D" id="1.20.58.310">
    <property type="entry name" value="Polyphosphate kinase N-terminal domain"/>
    <property type="match status" value="1"/>
</dbReference>